<evidence type="ECO:0000259" key="1">
    <source>
        <dbReference type="Pfam" id="PF24043"/>
    </source>
</evidence>
<organism evidence="2 3">
    <name type="scientific">Rhizobium azibense</name>
    <dbReference type="NCBI Taxonomy" id="1136135"/>
    <lineage>
        <taxon>Bacteria</taxon>
        <taxon>Pseudomonadati</taxon>
        <taxon>Pseudomonadota</taxon>
        <taxon>Alphaproteobacteria</taxon>
        <taxon>Hyphomicrobiales</taxon>
        <taxon>Rhizobiaceae</taxon>
        <taxon>Rhizobium/Agrobacterium group</taxon>
        <taxon>Rhizobium</taxon>
    </lineage>
</organism>
<evidence type="ECO:0000313" key="3">
    <source>
        <dbReference type="Proteomes" id="UP000295507"/>
    </source>
</evidence>
<evidence type="ECO:0000313" key="2">
    <source>
        <dbReference type="EMBL" id="TCU34047.1"/>
    </source>
</evidence>
<gene>
    <name evidence="2" type="ORF">EV129_11330</name>
</gene>
<proteinExistence type="predicted"/>
<dbReference type="RefSeq" id="WP_132552823.1">
    <property type="nucleotide sequence ID" value="NZ_SMBK01000013.1"/>
</dbReference>
<sequence length="115" mass="13185">MTAAIQIDQWDEAVRGKKMSDANGRVIFKYQMPVLERFTIKLPAGAEIIRMQDQGGMFWLWAVIRTDVPDEERTFWAFKCGGKIPDGLKLRYVGFCAVFVQMELGLYIFEEVADA</sequence>
<name>A0A4R3RHZ0_9HYPH</name>
<dbReference type="Pfam" id="PF24043">
    <property type="entry name" value="DUF7352"/>
    <property type="match status" value="1"/>
</dbReference>
<accession>A0A4R3RHZ0</accession>
<dbReference type="AlphaFoldDB" id="A0A4R3RHZ0"/>
<protein>
    <recommendedName>
        <fullName evidence="1">DUF7352 domain-containing protein</fullName>
    </recommendedName>
</protein>
<comment type="caution">
    <text evidence="2">The sequence shown here is derived from an EMBL/GenBank/DDBJ whole genome shotgun (WGS) entry which is preliminary data.</text>
</comment>
<reference evidence="2 3" key="1">
    <citation type="submission" date="2019-03" db="EMBL/GenBank/DDBJ databases">
        <title>Genomic Encyclopedia of Type Strains, Phase IV (KMG-V): Genome sequencing to study the core and pangenomes of soil and plant-associated prokaryotes.</title>
        <authorList>
            <person name="Whitman W."/>
        </authorList>
    </citation>
    <scope>NUCLEOTIDE SEQUENCE [LARGE SCALE GENOMIC DNA]</scope>
    <source>
        <strain evidence="2 3">IE4868</strain>
    </source>
</reference>
<feature type="domain" description="DUF7352" evidence="1">
    <location>
        <begin position="25"/>
        <end position="111"/>
    </location>
</feature>
<dbReference type="EMBL" id="SMBK01000013">
    <property type="protein sequence ID" value="TCU34047.1"/>
    <property type="molecule type" value="Genomic_DNA"/>
</dbReference>
<dbReference type="InterPro" id="IPR055776">
    <property type="entry name" value="DUF7352"/>
</dbReference>
<dbReference type="Proteomes" id="UP000295507">
    <property type="component" value="Unassembled WGS sequence"/>
</dbReference>